<feature type="transmembrane region" description="Helical" evidence="1">
    <location>
        <begin position="323"/>
        <end position="342"/>
    </location>
</feature>
<dbReference type="Proteomes" id="UP000192726">
    <property type="component" value="Chromosome"/>
</dbReference>
<evidence type="ECO:0000313" key="2">
    <source>
        <dbReference type="EMBL" id="ARF53750.1"/>
    </source>
</evidence>
<dbReference type="STRING" id="553510.B1H19_05785"/>
<feature type="transmembrane region" description="Helical" evidence="1">
    <location>
        <begin position="409"/>
        <end position="428"/>
    </location>
</feature>
<dbReference type="AlphaFoldDB" id="A0A1V0TLK4"/>
<organism evidence="2 3">
    <name type="scientific">Streptomyces gilvosporeus</name>
    <dbReference type="NCBI Taxonomy" id="553510"/>
    <lineage>
        <taxon>Bacteria</taxon>
        <taxon>Bacillati</taxon>
        <taxon>Actinomycetota</taxon>
        <taxon>Actinomycetes</taxon>
        <taxon>Kitasatosporales</taxon>
        <taxon>Streptomycetaceae</taxon>
        <taxon>Streptomyces</taxon>
    </lineage>
</organism>
<evidence type="ECO:0000313" key="3">
    <source>
        <dbReference type="Proteomes" id="UP000192726"/>
    </source>
</evidence>
<keyword evidence="1" id="KW-0812">Transmembrane</keyword>
<feature type="transmembrane region" description="Helical" evidence="1">
    <location>
        <begin position="385"/>
        <end position="403"/>
    </location>
</feature>
<dbReference type="OrthoDB" id="4350291at2"/>
<protein>
    <recommendedName>
        <fullName evidence="4">Integral membrane protein</fullName>
    </recommendedName>
</protein>
<keyword evidence="3" id="KW-1185">Reference proteome</keyword>
<feature type="transmembrane region" description="Helical" evidence="1">
    <location>
        <begin position="38"/>
        <end position="63"/>
    </location>
</feature>
<feature type="transmembrane region" description="Helical" evidence="1">
    <location>
        <begin position="240"/>
        <end position="261"/>
    </location>
</feature>
<feature type="transmembrane region" description="Helical" evidence="1">
    <location>
        <begin position="268"/>
        <end position="290"/>
    </location>
</feature>
<name>A0A1V0TLK4_9ACTN</name>
<dbReference type="RefSeq" id="WP_083103539.1">
    <property type="nucleotide sequence ID" value="NZ_CP020569.1"/>
</dbReference>
<sequence>MDSSSPAAPEGAQGPLSAAERAEYARLRRAAAVRHRRLRYAATSVLLVLAFVLAPLGVVASWLDSQIANTDRYVQTVAPLARNPAVQDAVTNRVTTKVVSYIDTAKVTDALKRALQKTGTPPAVVDKADLLAGALKSGATSAVHAVANKVVTSDQFADVWNAANRRAHAAVVNVLTGKGGSAVEAKGNTISLNIGTAIDQVQKKLVDEGFKRADKIPDINKTVVLVKTDKLNKAQNAMRLLGIVGVWLPVLVVGLAALAVWSGPSHRIAMMSAAAGIGVMMVVLLVALAFSRAKYLDSVGPRVQSPQAAAAVYDDLVRFLQQSTRTVLVLSVIILIAGYLYGPGRGARWIRSVTLRGTECAGRGLARGGLRTNGPGRWLDGHRGWTTGIVIGAGVLALLLWNFPTPGVVALVLGIVVFVLLLLGILAAGRTAPVPPGPGPGPPVGDGG</sequence>
<dbReference type="EMBL" id="CP020569">
    <property type="protein sequence ID" value="ARF53750.1"/>
    <property type="molecule type" value="Genomic_DNA"/>
</dbReference>
<reference evidence="2 3" key="1">
    <citation type="submission" date="2017-04" db="EMBL/GenBank/DDBJ databases">
        <title>Complete Genome Sequence of Streptomyces gilvosporeus F607, a Capable Producer of Natamycin.</title>
        <authorList>
            <person name="Zong G."/>
            <person name="Zhong C."/>
            <person name="Fu J."/>
            <person name="Qin R."/>
            <person name="Cao G."/>
        </authorList>
    </citation>
    <scope>NUCLEOTIDE SEQUENCE [LARGE SCALE GENOMIC DNA]</scope>
    <source>
        <strain evidence="2 3">F607</strain>
    </source>
</reference>
<accession>A0A1V0TLK4</accession>
<keyword evidence="1" id="KW-0472">Membrane</keyword>
<proteinExistence type="predicted"/>
<evidence type="ECO:0008006" key="4">
    <source>
        <dbReference type="Google" id="ProtNLM"/>
    </source>
</evidence>
<evidence type="ECO:0000256" key="1">
    <source>
        <dbReference type="SAM" id="Phobius"/>
    </source>
</evidence>
<keyword evidence="1" id="KW-1133">Transmembrane helix</keyword>
<gene>
    <name evidence="2" type="ORF">B1H19_05785</name>
</gene>
<dbReference type="KEGG" id="sgv:B1H19_05785"/>